<dbReference type="InterPro" id="IPR013210">
    <property type="entry name" value="LRR_N_plant-typ"/>
</dbReference>
<keyword evidence="5 13" id="KW-0812">Transmembrane</keyword>
<dbReference type="EMBL" id="LR881466">
    <property type="protein sequence ID" value="CAD5315544.1"/>
    <property type="molecule type" value="Genomic_DNA"/>
</dbReference>
<evidence type="ECO:0000256" key="11">
    <source>
        <dbReference type="ARBA" id="ARBA00023180"/>
    </source>
</evidence>
<keyword evidence="9 13" id="KW-0472">Membrane</keyword>
<keyword evidence="6 14" id="KW-0732">Signal</keyword>
<sequence length="993" mass="111281">MKTNFVILLLLLCVFAISPSQQEEINQHNPGIYHQKLLYKVQQWRTSLKESNSVELKLSLAAIVAGVLYFLAALISSACGIGSGGLFIPITTLVSRLDLKTGKRFLGQYLIWVILLLGQLHECKSCIEKERVALLDFKKYWMSITQESDLDYVFPTWNNDTKSDCCQWESIMCNPTSGRLIRLHVGYKSLRKLKNLEILDLSYNNRFNNNILPFINAATSLTSLSLQNNSMEGPFPFEEIKDLTNLKLLDLSRNILKGPMQGLTHLKKLKALDLIVCEMKNLWELDLRENKFVGQLPLCLGRLNKLRVLDLSSNQLNGNLPSTFNRLESLEYLSLLDNNFTGFFSFDPLANLTKLKVFKLSSTSDMLQIKTESEPKYQFQLSVVVIRVCSLEKIPSFLEYQKNLRLVDLSNNRLSGNLPTWLLANNPELKVLQLQDNLFTIFQMPATIVHELQFLDFSVNDISGLLPDNIGYALPNLLRMNGSRNGFQGHLPSSMGEMVNITSLDLSYNNFSGKLPRRFVTGCFSLKHLKLSHNNFSGHFLPRETSFTSLEELRVDSNSFTGKIGVGLLSSNTTLSVLDMSNNFLTGDIPSWMSNLSGLTILSISNNFLEGTIPPSLLAIGFLSLIDLSGNLLSGSLPSRVGGEFGIKLFLHDNMLTGPIPDTLLEKVQILDLRYNQLSGSIPQFVNTESIYILLMKGNNLTGSMSRQLCDLRNIRLLDLSDNKLNGFIPSCLYNLSFGPEDTNSYVGTAITKITPFKFYESTFVVEDFVVISSSFQEIEIKFSMKRRYDSYFGATEFNNDVLDYMYGMDLSSNELSGVIPAELGSLSKLRVMNLSCNFLSSSIPSSFSNLKDIESLDLSHNMLQGSIPQQLTNLSSLVVFDVSYNNLSGIIPQGRQFNTFDEKSYLGNPLLCGPPTNRSCDAKKTSDESENGGEEEDDEAPVDMLAFYFSSASTYVTTLIGIFILMCFDCPLRRAWLRIVDASIASVKSMLP</sequence>
<keyword evidence="8 13" id="KW-1133">Transmembrane helix</keyword>
<dbReference type="PRINTS" id="PR00019">
    <property type="entry name" value="LEURICHRPT"/>
</dbReference>
<comment type="subcellular location">
    <subcellularLocation>
        <location evidence="1">Cell membrane</location>
        <topology evidence="1">Single-pass type I membrane protein</topology>
    </subcellularLocation>
</comment>
<evidence type="ECO:0000256" key="8">
    <source>
        <dbReference type="ARBA" id="ARBA00022989"/>
    </source>
</evidence>
<evidence type="ECO:0000256" key="6">
    <source>
        <dbReference type="ARBA" id="ARBA00022729"/>
    </source>
</evidence>
<evidence type="ECO:0000256" key="14">
    <source>
        <dbReference type="SAM" id="SignalP"/>
    </source>
</evidence>
<evidence type="ECO:0000259" key="15">
    <source>
        <dbReference type="Pfam" id="PF08263"/>
    </source>
</evidence>
<protein>
    <submittedName>
        <fullName evidence="17">(thale cress) hypothetical protein</fullName>
    </submittedName>
</protein>
<keyword evidence="10" id="KW-0675">Receptor</keyword>
<dbReference type="InterPro" id="IPR051502">
    <property type="entry name" value="RLP_Defense_Trigger"/>
</dbReference>
<feature type="transmembrane region" description="Helical" evidence="13">
    <location>
        <begin position="946"/>
        <end position="969"/>
    </location>
</feature>
<dbReference type="Pfam" id="PF00560">
    <property type="entry name" value="LRR_1"/>
    <property type="match status" value="7"/>
</dbReference>
<feature type="signal peptide" evidence="14">
    <location>
        <begin position="1"/>
        <end position="22"/>
    </location>
</feature>
<dbReference type="InterPro" id="IPR032675">
    <property type="entry name" value="LRR_dom_sf"/>
</dbReference>
<dbReference type="PANTHER" id="PTHR48062:SF52">
    <property type="entry name" value="RECEPTOR-LIKE PROTEIN 8-RELATED"/>
    <property type="match status" value="1"/>
</dbReference>
<dbReference type="AlphaFoldDB" id="A0A7G2E0V1"/>
<feature type="transmembrane region" description="Helical" evidence="13">
    <location>
        <begin position="60"/>
        <end position="93"/>
    </location>
</feature>
<evidence type="ECO:0000259" key="16">
    <source>
        <dbReference type="Pfam" id="PF25013"/>
    </source>
</evidence>
<evidence type="ECO:0000256" key="7">
    <source>
        <dbReference type="ARBA" id="ARBA00022737"/>
    </source>
</evidence>
<dbReference type="Gene3D" id="3.80.10.10">
    <property type="entry name" value="Ribonuclease Inhibitor"/>
    <property type="match status" value="5"/>
</dbReference>
<evidence type="ECO:0000256" key="12">
    <source>
        <dbReference type="SAM" id="MobiDB-lite"/>
    </source>
</evidence>
<gene>
    <name evidence="17" type="ORF">AT9943_LOCUS3907</name>
</gene>
<comment type="similarity">
    <text evidence="2">Belongs to the RLP family.</text>
</comment>
<dbReference type="SUPFAM" id="SSF52047">
    <property type="entry name" value="RNI-like"/>
    <property type="match status" value="1"/>
</dbReference>
<dbReference type="Pfam" id="PF08263">
    <property type="entry name" value="LRRNT_2"/>
    <property type="match status" value="1"/>
</dbReference>
<dbReference type="Pfam" id="PF13855">
    <property type="entry name" value="LRR_8"/>
    <property type="match status" value="1"/>
</dbReference>
<feature type="compositionally biased region" description="Acidic residues" evidence="12">
    <location>
        <begin position="929"/>
        <end position="939"/>
    </location>
</feature>
<name>A0A7G2E0V1_ARATH</name>
<dbReference type="GO" id="GO:0005886">
    <property type="term" value="C:plasma membrane"/>
    <property type="evidence" value="ECO:0007669"/>
    <property type="project" value="UniProtKB-SubCell"/>
</dbReference>
<dbReference type="SMART" id="SM00365">
    <property type="entry name" value="LRR_SD22"/>
    <property type="match status" value="6"/>
</dbReference>
<evidence type="ECO:0000256" key="3">
    <source>
        <dbReference type="ARBA" id="ARBA00022475"/>
    </source>
</evidence>
<evidence type="ECO:0000256" key="5">
    <source>
        <dbReference type="ARBA" id="ARBA00022692"/>
    </source>
</evidence>
<organism evidence="17 18">
    <name type="scientific">Arabidopsis thaliana</name>
    <name type="common">Mouse-ear cress</name>
    <dbReference type="NCBI Taxonomy" id="3702"/>
    <lineage>
        <taxon>Eukaryota</taxon>
        <taxon>Viridiplantae</taxon>
        <taxon>Streptophyta</taxon>
        <taxon>Embryophyta</taxon>
        <taxon>Tracheophyta</taxon>
        <taxon>Spermatophyta</taxon>
        <taxon>Magnoliopsida</taxon>
        <taxon>eudicotyledons</taxon>
        <taxon>Gunneridae</taxon>
        <taxon>Pentapetalae</taxon>
        <taxon>rosids</taxon>
        <taxon>malvids</taxon>
        <taxon>Brassicales</taxon>
        <taxon>Brassicaceae</taxon>
        <taxon>Camelineae</taxon>
        <taxon>Arabidopsis</taxon>
    </lineage>
</organism>
<evidence type="ECO:0000313" key="17">
    <source>
        <dbReference type="EMBL" id="CAD5315544.1"/>
    </source>
</evidence>
<evidence type="ECO:0000256" key="13">
    <source>
        <dbReference type="SAM" id="Phobius"/>
    </source>
</evidence>
<keyword evidence="4" id="KW-0433">Leucine-rich repeat</keyword>
<dbReference type="InterPro" id="IPR056845">
    <property type="entry name" value="LRR_Zer-1"/>
</dbReference>
<evidence type="ECO:0000256" key="1">
    <source>
        <dbReference type="ARBA" id="ARBA00004251"/>
    </source>
</evidence>
<feature type="domain" description="Zer-1-like leucine-rich repeats region" evidence="16">
    <location>
        <begin position="189"/>
        <end position="289"/>
    </location>
</feature>
<keyword evidence="11" id="KW-0325">Glycoprotein</keyword>
<reference evidence="17 18" key="1">
    <citation type="submission" date="2020-09" db="EMBL/GenBank/DDBJ databases">
        <authorList>
            <person name="Ashkenazy H."/>
        </authorList>
    </citation>
    <scope>NUCLEOTIDE SEQUENCE [LARGE SCALE GENOMIC DNA]</scope>
    <source>
        <strain evidence="18">cv. Cdm-0</strain>
    </source>
</reference>
<dbReference type="FunFam" id="3.80.10.10:FF:001347">
    <property type="entry name" value="LRR receptor-like serine/threonine-protein kinase GSO2"/>
    <property type="match status" value="1"/>
</dbReference>
<feature type="region of interest" description="Disordered" evidence="12">
    <location>
        <begin position="918"/>
        <end position="939"/>
    </location>
</feature>
<feature type="domain" description="Leucine-rich repeat-containing N-terminal plant-type" evidence="15">
    <location>
        <begin position="129"/>
        <end position="174"/>
    </location>
</feature>
<evidence type="ECO:0000256" key="2">
    <source>
        <dbReference type="ARBA" id="ARBA00009592"/>
    </source>
</evidence>
<dbReference type="SUPFAM" id="SSF52058">
    <property type="entry name" value="L domain-like"/>
    <property type="match status" value="1"/>
</dbReference>
<keyword evidence="3" id="KW-1003">Cell membrane</keyword>
<evidence type="ECO:0000256" key="10">
    <source>
        <dbReference type="ARBA" id="ARBA00023170"/>
    </source>
</evidence>
<evidence type="ECO:0000256" key="4">
    <source>
        <dbReference type="ARBA" id="ARBA00022614"/>
    </source>
</evidence>
<proteinExistence type="inferred from homology"/>
<dbReference type="Pfam" id="PF25013">
    <property type="entry name" value="LRR_Zer-1"/>
    <property type="match status" value="1"/>
</dbReference>
<dbReference type="Proteomes" id="UP000516314">
    <property type="component" value="Chromosome 1"/>
</dbReference>
<evidence type="ECO:0000313" key="18">
    <source>
        <dbReference type="Proteomes" id="UP000516314"/>
    </source>
</evidence>
<dbReference type="SMART" id="SM00369">
    <property type="entry name" value="LRR_TYP"/>
    <property type="match status" value="8"/>
</dbReference>
<dbReference type="InterPro" id="IPR001611">
    <property type="entry name" value="Leu-rich_rpt"/>
</dbReference>
<feature type="chain" id="PRO_5028984791" evidence="14">
    <location>
        <begin position="23"/>
        <end position="993"/>
    </location>
</feature>
<dbReference type="PANTHER" id="PTHR48062">
    <property type="entry name" value="RECEPTOR-LIKE PROTEIN 14"/>
    <property type="match status" value="1"/>
</dbReference>
<accession>A0A7G2E0V1</accession>
<keyword evidence="7" id="KW-0677">Repeat</keyword>
<evidence type="ECO:0000256" key="9">
    <source>
        <dbReference type="ARBA" id="ARBA00023136"/>
    </source>
</evidence>
<dbReference type="InterPro" id="IPR003591">
    <property type="entry name" value="Leu-rich_rpt_typical-subtyp"/>
</dbReference>